<feature type="region of interest" description="Disordered" evidence="6">
    <location>
        <begin position="440"/>
        <end position="476"/>
    </location>
</feature>
<feature type="compositionally biased region" description="Basic and acidic residues" evidence="6">
    <location>
        <begin position="225"/>
        <end position="239"/>
    </location>
</feature>
<evidence type="ECO:0000256" key="6">
    <source>
        <dbReference type="SAM" id="MobiDB-lite"/>
    </source>
</evidence>
<feature type="compositionally biased region" description="Basic and acidic residues" evidence="6">
    <location>
        <begin position="452"/>
        <end position="476"/>
    </location>
</feature>
<dbReference type="PROSITE" id="PS50157">
    <property type="entry name" value="ZINC_FINGER_C2H2_2"/>
    <property type="match status" value="4"/>
</dbReference>
<dbReference type="GO" id="GO:0005634">
    <property type="term" value="C:nucleus"/>
    <property type="evidence" value="ECO:0007669"/>
    <property type="project" value="TreeGrafter"/>
</dbReference>
<evidence type="ECO:0000256" key="1">
    <source>
        <dbReference type="ARBA" id="ARBA00022723"/>
    </source>
</evidence>
<evidence type="ECO:0000313" key="8">
    <source>
        <dbReference type="EMBL" id="KAH0817551.1"/>
    </source>
</evidence>
<dbReference type="FunFam" id="3.30.160.60:FF:004156">
    <property type="entry name" value="Uncharacterized protein"/>
    <property type="match status" value="1"/>
</dbReference>
<organism evidence="8 9">
    <name type="scientific">Tenebrio molitor</name>
    <name type="common">Yellow mealworm beetle</name>
    <dbReference type="NCBI Taxonomy" id="7067"/>
    <lineage>
        <taxon>Eukaryota</taxon>
        <taxon>Metazoa</taxon>
        <taxon>Ecdysozoa</taxon>
        <taxon>Arthropoda</taxon>
        <taxon>Hexapoda</taxon>
        <taxon>Insecta</taxon>
        <taxon>Pterygota</taxon>
        <taxon>Neoptera</taxon>
        <taxon>Endopterygota</taxon>
        <taxon>Coleoptera</taxon>
        <taxon>Polyphaga</taxon>
        <taxon>Cucujiformia</taxon>
        <taxon>Tenebrionidae</taxon>
        <taxon>Tenebrio</taxon>
    </lineage>
</organism>
<feature type="domain" description="C2H2-type" evidence="7">
    <location>
        <begin position="1273"/>
        <end position="1301"/>
    </location>
</feature>
<keyword evidence="1" id="KW-0479">Metal-binding</keyword>
<keyword evidence="3 5" id="KW-0863">Zinc-finger</keyword>
<dbReference type="InterPro" id="IPR050688">
    <property type="entry name" value="Zinc_finger/UBP_domain"/>
</dbReference>
<dbReference type="PANTHER" id="PTHR24403:SF67">
    <property type="entry name" value="FI01116P-RELATED"/>
    <property type="match status" value="1"/>
</dbReference>
<dbReference type="Proteomes" id="UP000719412">
    <property type="component" value="Unassembled WGS sequence"/>
</dbReference>
<feature type="region of interest" description="Disordered" evidence="6">
    <location>
        <begin position="1"/>
        <end position="37"/>
    </location>
</feature>
<feature type="region of interest" description="Disordered" evidence="6">
    <location>
        <begin position="1542"/>
        <end position="1564"/>
    </location>
</feature>
<dbReference type="PROSITE" id="PS00028">
    <property type="entry name" value="ZINC_FINGER_C2H2_1"/>
    <property type="match status" value="8"/>
</dbReference>
<reference evidence="8" key="2">
    <citation type="submission" date="2021-08" db="EMBL/GenBank/DDBJ databases">
        <authorList>
            <person name="Eriksson T."/>
        </authorList>
    </citation>
    <scope>NUCLEOTIDE SEQUENCE</scope>
    <source>
        <strain evidence="8">Stoneville</strain>
        <tissue evidence="8">Whole head</tissue>
    </source>
</reference>
<evidence type="ECO:0000313" key="9">
    <source>
        <dbReference type="Proteomes" id="UP000719412"/>
    </source>
</evidence>
<feature type="compositionally biased region" description="Pro residues" evidence="6">
    <location>
        <begin position="71"/>
        <end position="80"/>
    </location>
</feature>
<comment type="caution">
    <text evidence="8">The sequence shown here is derived from an EMBL/GenBank/DDBJ whole genome shotgun (WGS) entry which is preliminary data.</text>
</comment>
<feature type="compositionally biased region" description="Acidic residues" evidence="6">
    <location>
        <begin position="209"/>
        <end position="224"/>
    </location>
</feature>
<evidence type="ECO:0000256" key="2">
    <source>
        <dbReference type="ARBA" id="ARBA00022737"/>
    </source>
</evidence>
<feature type="compositionally biased region" description="Basic residues" evidence="6">
    <location>
        <begin position="1"/>
        <end position="32"/>
    </location>
</feature>
<dbReference type="SUPFAM" id="SSF57667">
    <property type="entry name" value="beta-beta-alpha zinc fingers"/>
    <property type="match status" value="1"/>
</dbReference>
<feature type="compositionally biased region" description="Basic and acidic residues" evidence="6">
    <location>
        <begin position="152"/>
        <end position="161"/>
    </location>
</feature>
<evidence type="ECO:0000256" key="4">
    <source>
        <dbReference type="ARBA" id="ARBA00022833"/>
    </source>
</evidence>
<feature type="region of interest" description="Disordered" evidence="6">
    <location>
        <begin position="63"/>
        <end position="239"/>
    </location>
</feature>
<evidence type="ECO:0000259" key="7">
    <source>
        <dbReference type="PROSITE" id="PS50157"/>
    </source>
</evidence>
<proteinExistence type="predicted"/>
<reference evidence="8" key="1">
    <citation type="journal article" date="2020" name="J Insects Food Feed">
        <title>The yellow mealworm (Tenebrio molitor) genome: a resource for the emerging insects as food and feed industry.</title>
        <authorList>
            <person name="Eriksson T."/>
            <person name="Andere A."/>
            <person name="Kelstrup H."/>
            <person name="Emery V."/>
            <person name="Picard C."/>
        </authorList>
    </citation>
    <scope>NUCLEOTIDE SEQUENCE</scope>
    <source>
        <strain evidence="8">Stoneville</strain>
        <tissue evidence="8">Whole head</tissue>
    </source>
</reference>
<evidence type="ECO:0000256" key="3">
    <source>
        <dbReference type="ARBA" id="ARBA00022771"/>
    </source>
</evidence>
<keyword evidence="9" id="KW-1185">Reference proteome</keyword>
<keyword evidence="4" id="KW-0862">Zinc</keyword>
<feature type="compositionally biased region" description="Acidic residues" evidence="6">
    <location>
        <begin position="162"/>
        <end position="174"/>
    </location>
</feature>
<dbReference type="GO" id="GO:0010468">
    <property type="term" value="P:regulation of gene expression"/>
    <property type="evidence" value="ECO:0007669"/>
    <property type="project" value="TreeGrafter"/>
</dbReference>
<sequence length="2309" mass="262718">MPKKNRKKRRRKKKKRKKRQASAGTPKKKGKHRTELDLLHEDIQDMFIRDGVLTATGKRMCRLLKNDSESKPPPQPSPPEPRTRRSKSISEKFDTKANIDKLKAMSNVRVLLPKISVDKLELDEESQRYSLRRPTKPNKSYAEEDTDEEKDKEDNKDKKEESDDDDEEKEEEPEVVEKEKVESPKKMRKRSKTWASGVIPKRKKKEAAVVEEEKDEEDDKAGEEDEKKVEEEEKPVGEEKVELVEPDKNYFSSKLWHFKMSCKLCDFSGKNITQHYRHKHPDSEVLSSRLTPQKAEEAIKESQRLKLDDKEDLQLTKQIPFRCRFCDLDMESKAANFYDHVSTHTGEYRHLCTRCPYSSCNAKPLKAHFLKAHGKEKDNKPVWIHWQINGYICLECNFVQMNKKAVENHVNVYHLGEGKKIMKIHLSSIDYKQKYDGKVAKKAGMKTPPPVKETKKEGESSDEPPPKKVKLTDKAEDKAEEVEVVKEQEVKAAPEPVIKKEKEIDMTVFTCNTDIQEENEKIEQERLKKMTELNDSVKTSRQSLNFVEQLSNRLREQDEAPVPEVVLVKSEPVDQDMVPEPEPVLETVAKKSSKMMEPPTSSSVEVVQKDNSIIQGMIQKLQGKLKEEKAPMDEPPPLAPLLEKPNDDTTMLSAGFLNIIKYAESYEYACRVPSCLVSTTDRDSFLNHWNEDHTRINQSYKATKCRICQMEVTATADGPLLANFFAHIENEHLEQRNILRTRRLSGDKLSTTPKEEEELDVNEEDENPFPFKISGVMSLAEDPIPPLSPIKEKTPKIESVILKEAKMNISEKAVAWKCPDAIKKFLQCPRELYKCPQFFCKFATNWRHLFESHIKAHARVNDELVCCVYCFVKTPLSHAGLHIDLRHSNCLYACSQCLYRALTREYVVVHMKLRHKENDLIVSLPPKTAKTIMMSKQKRHTVKEACPAYVCGHKGCGEQFLYQDEFCDHLKHFHDIISWCGYLTNQTKCGYKCVMLENMIDHWQTHGCYSFHCLICKTGTAEVYAMLEHYSVEHPNVEPVVVDRRVSPAGGTHFYTDQACANIKYVNEELLEAVNAQQSVAAPEKPPETTEVAVSEPPKSVTLLPLSLIQRSAASENKIIAIIPKPVEGPKPGHHVSSFVFAIQPEEKEKAAVEVPKEVSPPEETEASGADPLSLDGEVGGTISASGDESDSPELNDNNDMKSFGLIGYQLFRCAFCDISFSNARDFKNHCVRSKQCREKSAMKQFKCAHCGRLFKNPQGLLEHVQYHGQLRFGCSLCIRKFPSSFPLRVHMRIKHNVTKTITTPVVPNKINPEVDEFVLRPVSARNEGSNQQNSFGPEEIDQLPKRYIFNSDVKCALCSYSTKVRTNLVRHLQFHSAEKSVPDIAPVNPVPCLDKNEKMFDKMTNLAISSFTGANASRMGGAKPEQKVEEQEQVPAYVPSHRRYVCCADGCNYLCLEEANLRHHLYALHVQEPTLTCAHCKRTLKTDIEGFLKHLKLHDLHLYKCSHCNFVHNLRHKVDKHSADKHPDKGQNTITVRSLEAESVEQDQSQSGGANAPSEIPPSNIKWTKPWHCGMCKYRCAAKNDIVTHIYNKHDINTQFKCTLCSYKTNEKQTFDGHFSENHPDNEIDIIHVYYKSEGTVQANVVTPKQFDTTPLWQRDRPRVRHIRGILFEETSPHKFSKKGVGARTAAVTVTATSTTSSTVTSAPSTSTASNLDLAIEAVATGADSVNTKEPEEEADDAVIVIEDDEDEDMLNDTAGSELLIDIDDGAESSSTKVKQEQEKGLLSEEMLVNKYGKMCDPVTKSFKCPICLKFKTRKISILVYHLLVELKCHRFKCNSCDYSCVSYDTMVPHCQDKHNSITATNVTDTPVDSTVEYWIQMVIRHQTRAMVRTSAPPNGEESQTNVCRAQCDFCHRWFKSVHVVKEHELFHWAEHTYTCGHCCSEHVTLNELFQHTFLSHPTFECSVNTNGPYVAKVIATLKSPSVGAAPQPSSSAADETSYVCAYCAVSEKNLELVRKHFDECHKNDGEEFQYTVVNKSKTEAMYCCSHCHERGSYKVMRKHHAEKHPGLKFNIYQYICLECSGTFLNIKELRAHFFKSHAGKKLTYSCVENKESGSKDQYCCTKCPFRSCSVGGIRSHLRKHLRPIDCLTCGATFVYPTEAKAHHAKEHLHNAEAVEENKDRLKEYEEIIGQIVAKKESAARQTPPKKMLARKSTGAPFVREYSFYGTKKEQVDLKSVTTNIEVNKVTTRITVEQFSNIFNIFPVVEVRDCESKGDDEDFSMEDIFDTIISQIPDNVILQLMEES</sequence>
<feature type="domain" description="C2H2-type" evidence="7">
    <location>
        <begin position="2080"/>
        <end position="2108"/>
    </location>
</feature>
<protein>
    <recommendedName>
        <fullName evidence="7">C2H2-type domain-containing protein</fullName>
    </recommendedName>
</protein>
<accession>A0A8J6LLZ8</accession>
<keyword evidence="2" id="KW-0677">Repeat</keyword>
<dbReference type="GO" id="GO:0008270">
    <property type="term" value="F:zinc ion binding"/>
    <property type="evidence" value="ECO:0007669"/>
    <property type="project" value="UniProtKB-KW"/>
</dbReference>
<gene>
    <name evidence="8" type="ORF">GEV33_005239</name>
</gene>
<dbReference type="SMART" id="SM00355">
    <property type="entry name" value="ZnF_C2H2"/>
    <property type="match status" value="28"/>
</dbReference>
<dbReference type="InterPro" id="IPR013087">
    <property type="entry name" value="Znf_C2H2_type"/>
</dbReference>
<feature type="domain" description="C2H2-type" evidence="7">
    <location>
        <begin position="1354"/>
        <end position="1381"/>
    </location>
</feature>
<name>A0A8J6LLZ8_TENMO</name>
<feature type="domain" description="C2H2-type" evidence="7">
    <location>
        <begin position="1246"/>
        <end position="1273"/>
    </location>
</feature>
<feature type="compositionally biased region" description="Basic and acidic residues" evidence="6">
    <location>
        <begin position="88"/>
        <end position="103"/>
    </location>
</feature>
<feature type="region of interest" description="Disordered" evidence="6">
    <location>
        <begin position="1151"/>
        <end position="1197"/>
    </location>
</feature>
<dbReference type="EMBL" id="JABDTM020019266">
    <property type="protein sequence ID" value="KAH0817551.1"/>
    <property type="molecule type" value="Genomic_DNA"/>
</dbReference>
<dbReference type="Gene3D" id="3.30.160.60">
    <property type="entry name" value="Classic Zinc Finger"/>
    <property type="match status" value="3"/>
</dbReference>
<dbReference type="InterPro" id="IPR036236">
    <property type="entry name" value="Znf_C2H2_sf"/>
</dbReference>
<feature type="compositionally biased region" description="Basic and acidic residues" evidence="6">
    <location>
        <begin position="175"/>
        <end position="185"/>
    </location>
</feature>
<dbReference type="PANTHER" id="PTHR24403">
    <property type="entry name" value="ZINC FINGER PROTEIN"/>
    <property type="match status" value="1"/>
</dbReference>
<evidence type="ECO:0000256" key="5">
    <source>
        <dbReference type="PROSITE-ProRule" id="PRU00042"/>
    </source>
</evidence>